<dbReference type="CDD" id="cd07972">
    <property type="entry name" value="OBF_DNA_ligase_Arch_LigB"/>
    <property type="match status" value="1"/>
</dbReference>
<evidence type="ECO:0000256" key="12">
    <source>
        <dbReference type="ARBA" id="ARBA00023306"/>
    </source>
</evidence>
<evidence type="ECO:0000256" key="3">
    <source>
        <dbReference type="ARBA" id="ARBA00022618"/>
    </source>
</evidence>
<feature type="domain" description="ATP-dependent DNA ligase family profile" evidence="14">
    <location>
        <begin position="319"/>
        <end position="438"/>
    </location>
</feature>
<keyword evidence="5" id="KW-0479">Metal-binding</keyword>
<dbReference type="InterPro" id="IPR012310">
    <property type="entry name" value="DNA_ligase_ATP-dep_cent"/>
</dbReference>
<keyword evidence="7" id="KW-0227">DNA damage</keyword>
<dbReference type="SUPFAM" id="SSF56091">
    <property type="entry name" value="DNA ligase/mRNA capping enzyme, catalytic domain"/>
    <property type="match status" value="1"/>
</dbReference>
<dbReference type="Gene3D" id="3.30.470.30">
    <property type="entry name" value="DNA ligase/mRNA capping enzyme"/>
    <property type="match status" value="1"/>
</dbReference>
<comment type="caution">
    <text evidence="15">The sequence shown here is derived from an EMBL/GenBank/DDBJ whole genome shotgun (WGS) entry which is preliminary data.</text>
</comment>
<dbReference type="PANTHER" id="PTHR45674">
    <property type="entry name" value="DNA LIGASE 1/3 FAMILY MEMBER"/>
    <property type="match status" value="1"/>
</dbReference>
<dbReference type="EMBL" id="BMKF01000002">
    <property type="protein sequence ID" value="GGB74681.1"/>
    <property type="molecule type" value="Genomic_DNA"/>
</dbReference>
<dbReference type="InterPro" id="IPR026333">
    <property type="entry name" value="ATP_dep_DNA_lig_pp_1105_fam"/>
</dbReference>
<evidence type="ECO:0000256" key="4">
    <source>
        <dbReference type="ARBA" id="ARBA00022705"/>
    </source>
</evidence>
<dbReference type="Gene3D" id="2.40.50.140">
    <property type="entry name" value="Nucleic acid-binding proteins"/>
    <property type="match status" value="1"/>
</dbReference>
<dbReference type="InterPro" id="IPR012309">
    <property type="entry name" value="DNA_ligase_ATP-dep_C"/>
</dbReference>
<evidence type="ECO:0000256" key="11">
    <source>
        <dbReference type="ARBA" id="ARBA00023204"/>
    </source>
</evidence>
<evidence type="ECO:0000256" key="8">
    <source>
        <dbReference type="ARBA" id="ARBA00022840"/>
    </source>
</evidence>
<dbReference type="InterPro" id="IPR016059">
    <property type="entry name" value="DNA_ligase_ATP-dep_CS"/>
</dbReference>
<dbReference type="EC" id="6.5.1.1" evidence="1"/>
<gene>
    <name evidence="15" type="ORF">GCM10011503_24220</name>
</gene>
<keyword evidence="9" id="KW-0460">Magnesium</keyword>
<dbReference type="InterPro" id="IPR036599">
    <property type="entry name" value="DNA_ligase_N_sf"/>
</dbReference>
<dbReference type="Pfam" id="PF04679">
    <property type="entry name" value="DNA_ligase_A_C"/>
    <property type="match status" value="1"/>
</dbReference>
<dbReference type="Gene3D" id="1.10.3260.10">
    <property type="entry name" value="DNA ligase, ATP-dependent, N-terminal domain"/>
    <property type="match status" value="1"/>
</dbReference>
<keyword evidence="12" id="KW-0131">Cell cycle</keyword>
<evidence type="ECO:0000256" key="9">
    <source>
        <dbReference type="ARBA" id="ARBA00022842"/>
    </source>
</evidence>
<evidence type="ECO:0000313" key="16">
    <source>
        <dbReference type="Proteomes" id="UP000628854"/>
    </source>
</evidence>
<organism evidence="15 16">
    <name type="scientific">Henriciella pelagia</name>
    <dbReference type="NCBI Taxonomy" id="1977912"/>
    <lineage>
        <taxon>Bacteria</taxon>
        <taxon>Pseudomonadati</taxon>
        <taxon>Pseudomonadota</taxon>
        <taxon>Alphaproteobacteria</taxon>
        <taxon>Hyphomonadales</taxon>
        <taxon>Hyphomonadaceae</taxon>
        <taxon>Henriciella</taxon>
    </lineage>
</organism>
<evidence type="ECO:0000256" key="7">
    <source>
        <dbReference type="ARBA" id="ARBA00022763"/>
    </source>
</evidence>
<dbReference type="InterPro" id="IPR012308">
    <property type="entry name" value="DNA_ligase_ATP-dep_N"/>
</dbReference>
<keyword evidence="10" id="KW-0233">DNA recombination</keyword>
<dbReference type="SUPFAM" id="SSF50249">
    <property type="entry name" value="Nucleic acid-binding proteins"/>
    <property type="match status" value="1"/>
</dbReference>
<reference evidence="16" key="1">
    <citation type="journal article" date="2019" name="Int. J. Syst. Evol. Microbiol.">
        <title>The Global Catalogue of Microorganisms (GCM) 10K type strain sequencing project: providing services to taxonomists for standard genome sequencing and annotation.</title>
        <authorList>
            <consortium name="The Broad Institute Genomics Platform"/>
            <consortium name="The Broad Institute Genome Sequencing Center for Infectious Disease"/>
            <person name="Wu L."/>
            <person name="Ma J."/>
        </authorList>
    </citation>
    <scope>NUCLEOTIDE SEQUENCE [LARGE SCALE GENOMIC DNA]</scope>
    <source>
        <strain evidence="16">CGMCC 1.15928</strain>
    </source>
</reference>
<sequence>MQAFSDLLERLILTPSRNGKIAHLVNYFTSEVNPARGWALAVLTGELDLPGVKGGTIRKLISERTDPELFRMSYDYVGDLAETVSLMWPGQRGANRVPPIDDVVEALRGATRAQGERLVAGYLDMLDPRQRWALLKMVTGGLRIGVSARLTKVALAEMGGVDPAEIEEIWHGLEPPYESLFDWLEGKADKPSPDIDAPYRPVMLAHPLVTKDKRDDPDAIDPALIDPDIFAAEWKYDGIRVQAVSANGTRRLYTRTGDDISHTFPDVLAAMDFEAAIDGELLVRAPDGGVAPFNELQQRLNRKTVSKKQMEARPAMIRAYDLLVEGDEDLRSMDFRTRRSRLEAFIGRVGGERFDLSPLVPVTTLEALEHARNNPPAPEIEGLMLKRWDSVYVAGRPTGPWYKWKRDPFLVDAVLMYAQRGHGRRSSFYSDFTFGVWREGENGREITPVGKAYFGFTDEELKQLDKFVRENTIDRFGPVRSVTATEETGLVLEVAFEGLQRSPRHKSGIAMRFPRINRIRWDKPSADADTLEALEKLLPEKV</sequence>
<evidence type="ECO:0000259" key="14">
    <source>
        <dbReference type="PROSITE" id="PS50160"/>
    </source>
</evidence>
<keyword evidence="3" id="KW-0132">Cell division</keyword>
<dbReference type="Pfam" id="PF01068">
    <property type="entry name" value="DNA_ligase_A_M"/>
    <property type="match status" value="1"/>
</dbReference>
<dbReference type="Pfam" id="PF04675">
    <property type="entry name" value="DNA_ligase_A_N"/>
    <property type="match status" value="1"/>
</dbReference>
<keyword evidence="2 15" id="KW-0436">Ligase</keyword>
<name>A0ABQ1JQ41_9PROT</name>
<dbReference type="PROSITE" id="PS00697">
    <property type="entry name" value="DNA_LIGASE_A1"/>
    <property type="match status" value="1"/>
</dbReference>
<dbReference type="PROSITE" id="PS50160">
    <property type="entry name" value="DNA_LIGASE_A3"/>
    <property type="match status" value="1"/>
</dbReference>
<keyword evidence="4" id="KW-0235">DNA replication</keyword>
<evidence type="ECO:0000256" key="5">
    <source>
        <dbReference type="ARBA" id="ARBA00022723"/>
    </source>
</evidence>
<dbReference type="CDD" id="cd07897">
    <property type="entry name" value="Adenylation_DNA_ligase_Bac1"/>
    <property type="match status" value="1"/>
</dbReference>
<evidence type="ECO:0000313" key="15">
    <source>
        <dbReference type="EMBL" id="GGB74681.1"/>
    </source>
</evidence>
<keyword evidence="11" id="KW-0234">DNA repair</keyword>
<dbReference type="InterPro" id="IPR012340">
    <property type="entry name" value="NA-bd_OB-fold"/>
</dbReference>
<dbReference type="RefSeq" id="WP_084391866.1">
    <property type="nucleotide sequence ID" value="NZ_BMKF01000002.1"/>
</dbReference>
<dbReference type="PANTHER" id="PTHR45674:SF13">
    <property type="entry name" value="DNA LIGASE-RELATED"/>
    <property type="match status" value="1"/>
</dbReference>
<evidence type="ECO:0000256" key="10">
    <source>
        <dbReference type="ARBA" id="ARBA00023172"/>
    </source>
</evidence>
<evidence type="ECO:0000256" key="2">
    <source>
        <dbReference type="ARBA" id="ARBA00022598"/>
    </source>
</evidence>
<evidence type="ECO:0000256" key="13">
    <source>
        <dbReference type="ARBA" id="ARBA00034003"/>
    </source>
</evidence>
<keyword evidence="6" id="KW-0547">Nucleotide-binding</keyword>
<dbReference type="InterPro" id="IPR050191">
    <property type="entry name" value="ATP-dep_DNA_ligase"/>
</dbReference>
<dbReference type="Proteomes" id="UP000628854">
    <property type="component" value="Unassembled WGS sequence"/>
</dbReference>
<protein>
    <recommendedName>
        <fullName evidence="1">DNA ligase (ATP)</fullName>
        <ecNumber evidence="1">6.5.1.1</ecNumber>
    </recommendedName>
</protein>
<comment type="catalytic activity">
    <reaction evidence="13">
        <text>ATP + (deoxyribonucleotide)n-3'-hydroxyl + 5'-phospho-(deoxyribonucleotide)m = (deoxyribonucleotide)n+m + AMP + diphosphate.</text>
        <dbReference type="EC" id="6.5.1.1"/>
    </reaction>
</comment>
<proteinExistence type="predicted"/>
<evidence type="ECO:0000256" key="1">
    <source>
        <dbReference type="ARBA" id="ARBA00012727"/>
    </source>
</evidence>
<keyword evidence="16" id="KW-1185">Reference proteome</keyword>
<keyword evidence="8" id="KW-0067">ATP-binding</keyword>
<dbReference type="NCBIfam" id="TIGR04120">
    <property type="entry name" value="DNA_lig_bact"/>
    <property type="match status" value="1"/>
</dbReference>
<accession>A0ABQ1JQ41</accession>
<evidence type="ECO:0000256" key="6">
    <source>
        <dbReference type="ARBA" id="ARBA00022741"/>
    </source>
</evidence>
<dbReference type="NCBIfam" id="NF006701">
    <property type="entry name" value="PRK09247.1"/>
    <property type="match status" value="1"/>
</dbReference>
<dbReference type="GO" id="GO:0016874">
    <property type="term" value="F:ligase activity"/>
    <property type="evidence" value="ECO:0007669"/>
    <property type="project" value="UniProtKB-KW"/>
</dbReference>
<dbReference type="SUPFAM" id="SSF117018">
    <property type="entry name" value="ATP-dependent DNA ligase DNA-binding domain"/>
    <property type="match status" value="1"/>
</dbReference>